<evidence type="ECO:0000259" key="7">
    <source>
        <dbReference type="Pfam" id="PF07967"/>
    </source>
</evidence>
<feature type="domain" description="C3HC-type" evidence="7">
    <location>
        <begin position="102"/>
        <end position="229"/>
    </location>
</feature>
<name>A0A2T7A2M5_TUBBO</name>
<dbReference type="PANTHER" id="PTHR15835:SF6">
    <property type="entry name" value="ZINC FINGER C3HC-TYPE PROTEIN 1"/>
    <property type="match status" value="1"/>
</dbReference>
<dbReference type="Proteomes" id="UP000244722">
    <property type="component" value="Unassembled WGS sequence"/>
</dbReference>
<keyword evidence="2" id="KW-0479">Metal-binding</keyword>
<feature type="compositionally biased region" description="Basic and acidic residues" evidence="6">
    <location>
        <begin position="391"/>
        <end position="400"/>
    </location>
</feature>
<reference evidence="9 10" key="1">
    <citation type="submission" date="2017-04" db="EMBL/GenBank/DDBJ databases">
        <title>Draft genome sequence of Tuber borchii Vittad., a whitish edible truffle.</title>
        <authorList>
            <consortium name="DOE Joint Genome Institute"/>
            <person name="Murat C."/>
            <person name="Kuo A."/>
            <person name="Barry K.W."/>
            <person name="Clum A."/>
            <person name="Dockter R.B."/>
            <person name="Fauchery L."/>
            <person name="Iotti M."/>
            <person name="Kohler A."/>
            <person name="Labutti K."/>
            <person name="Lindquist E.A."/>
            <person name="Lipzen A."/>
            <person name="Ohm R.A."/>
            <person name="Wang M."/>
            <person name="Grigoriev I.V."/>
            <person name="Zambonelli A."/>
            <person name="Martin F.M."/>
        </authorList>
    </citation>
    <scope>NUCLEOTIDE SEQUENCE [LARGE SCALE GENOMIC DNA]</scope>
    <source>
        <strain evidence="9 10">Tbo3840</strain>
    </source>
</reference>
<dbReference type="EMBL" id="NESQ01000035">
    <property type="protein sequence ID" value="PUU81978.1"/>
    <property type="molecule type" value="Genomic_DNA"/>
</dbReference>
<evidence type="ECO:0000256" key="6">
    <source>
        <dbReference type="SAM" id="MobiDB-lite"/>
    </source>
</evidence>
<dbReference type="GO" id="GO:0005634">
    <property type="term" value="C:nucleus"/>
    <property type="evidence" value="ECO:0007669"/>
    <property type="project" value="UniProtKB-SubCell"/>
</dbReference>
<feature type="region of interest" description="Disordered" evidence="6">
    <location>
        <begin position="11"/>
        <end position="41"/>
    </location>
</feature>
<sequence>MLYSTKRKLHNLINGPPAPSTSISAPSTPAKQPTDLPTTTTAAFDDNDVVLIAPAVADAAKKRRLGGLGNRSRPSVRAVSPTGSIRSTVSTTSSQQMPTYSPWDRAAFLERLRTYRFVDKWSAKPVDVNEVEWARRGWSCIDKNRVRCGVCKREVVVKVELDEEQDSDITKAVVEKYKEMIVTEHEDRCLWKKRGCDDTIYRLQLANPSVSRPSFVSRYSSLLRIRPEIPPSLSYPTADFPEHILETIHENTLLLEEQHSGALVLALFGWQNEDPGIPSLVTCSACFRRLGLWLFRKKVVSIFDSVDEQEEASVCRLDVIGEHRDYCPWINATNQGTEPGWQIMLRILQQPNKGPALGSYTERDAEDQSKLKRLRKLGAMYLGATKKTKGKGKESKERPKTPKTPKTPTKEAPPPKTPKTPKTPSKDASKTPKTPSRDPPKTPKTPSREAQKTPGRSEE</sequence>
<evidence type="ECO:0000259" key="8">
    <source>
        <dbReference type="Pfam" id="PF08600"/>
    </source>
</evidence>
<evidence type="ECO:0000313" key="10">
    <source>
        <dbReference type="Proteomes" id="UP000244722"/>
    </source>
</evidence>
<evidence type="ECO:0000256" key="3">
    <source>
        <dbReference type="ARBA" id="ARBA00022771"/>
    </source>
</evidence>
<feature type="compositionally biased region" description="Low complexity" evidence="6">
    <location>
        <begin position="20"/>
        <end position="30"/>
    </location>
</feature>
<keyword evidence="4" id="KW-0862">Zinc</keyword>
<keyword evidence="5" id="KW-0539">Nucleus</keyword>
<dbReference type="GO" id="GO:0008270">
    <property type="term" value="F:zinc ion binding"/>
    <property type="evidence" value="ECO:0007669"/>
    <property type="project" value="UniProtKB-KW"/>
</dbReference>
<protein>
    <submittedName>
        <fullName evidence="9">C3HC zinc finger-like-domain-containing protein</fullName>
    </submittedName>
</protein>
<dbReference type="Pfam" id="PF08600">
    <property type="entry name" value="NuBaID_C"/>
    <property type="match status" value="1"/>
</dbReference>
<feature type="compositionally biased region" description="Basic and acidic residues" evidence="6">
    <location>
        <begin position="424"/>
        <end position="459"/>
    </location>
</feature>
<keyword evidence="3" id="KW-0863">Zinc-finger</keyword>
<dbReference type="InterPro" id="IPR013909">
    <property type="entry name" value="NuBaID_C"/>
</dbReference>
<organism evidence="9 10">
    <name type="scientific">Tuber borchii</name>
    <name type="common">White truffle</name>
    <dbReference type="NCBI Taxonomy" id="42251"/>
    <lineage>
        <taxon>Eukaryota</taxon>
        <taxon>Fungi</taxon>
        <taxon>Dikarya</taxon>
        <taxon>Ascomycota</taxon>
        <taxon>Pezizomycotina</taxon>
        <taxon>Pezizomycetes</taxon>
        <taxon>Pezizales</taxon>
        <taxon>Tuberaceae</taxon>
        <taxon>Tuber</taxon>
    </lineage>
</organism>
<feature type="region of interest" description="Disordered" evidence="6">
    <location>
        <begin position="66"/>
        <end position="97"/>
    </location>
</feature>
<evidence type="ECO:0000256" key="4">
    <source>
        <dbReference type="ARBA" id="ARBA00022833"/>
    </source>
</evidence>
<dbReference type="AlphaFoldDB" id="A0A2T7A2M5"/>
<gene>
    <name evidence="9" type="ORF">B9Z19DRAFT_1099440</name>
</gene>
<dbReference type="STRING" id="42251.A0A2T7A2M5"/>
<accession>A0A2T7A2M5</accession>
<feature type="domain" description="NuBaID C-terminal" evidence="8">
    <location>
        <begin position="262"/>
        <end position="336"/>
    </location>
</feature>
<keyword evidence="10" id="KW-1185">Reference proteome</keyword>
<feature type="region of interest" description="Disordered" evidence="6">
    <location>
        <begin position="376"/>
        <end position="459"/>
    </location>
</feature>
<dbReference type="PANTHER" id="PTHR15835">
    <property type="entry name" value="NUCLEAR-INTERACTING PARTNER OF ALK"/>
    <property type="match status" value="1"/>
</dbReference>
<dbReference type="InterPro" id="IPR012935">
    <property type="entry name" value="NuBaID_N"/>
</dbReference>
<comment type="caution">
    <text evidence="9">The sequence shown here is derived from an EMBL/GenBank/DDBJ whole genome shotgun (WGS) entry which is preliminary data.</text>
</comment>
<evidence type="ECO:0000256" key="1">
    <source>
        <dbReference type="ARBA" id="ARBA00004123"/>
    </source>
</evidence>
<comment type="subcellular location">
    <subcellularLocation>
        <location evidence="1">Nucleus</location>
    </subcellularLocation>
</comment>
<evidence type="ECO:0000256" key="5">
    <source>
        <dbReference type="ARBA" id="ARBA00023242"/>
    </source>
</evidence>
<evidence type="ECO:0000256" key="2">
    <source>
        <dbReference type="ARBA" id="ARBA00022723"/>
    </source>
</evidence>
<dbReference type="Pfam" id="PF07967">
    <property type="entry name" value="zf-C3HC"/>
    <property type="match status" value="1"/>
</dbReference>
<feature type="compositionally biased region" description="Polar residues" evidence="6">
    <location>
        <begin position="81"/>
        <end position="97"/>
    </location>
</feature>
<proteinExistence type="predicted"/>
<evidence type="ECO:0000313" key="9">
    <source>
        <dbReference type="EMBL" id="PUU81978.1"/>
    </source>
</evidence>
<dbReference type="OrthoDB" id="2592092at2759"/>